<protein>
    <submittedName>
        <fullName evidence="1">Uncharacterized protein</fullName>
    </submittedName>
</protein>
<proteinExistence type="predicted"/>
<accession>A0AAU8KZC4</accession>
<dbReference type="EMBL" id="PP885733">
    <property type="protein sequence ID" value="XCN28148.1"/>
    <property type="molecule type" value="Genomic_DNA"/>
</dbReference>
<organism evidence="1">
    <name type="scientific">Pantoea phage Survivor</name>
    <dbReference type="NCBI Taxonomy" id="3232176"/>
    <lineage>
        <taxon>Viruses</taxon>
        <taxon>Duplodnaviria</taxon>
        <taxon>Heunggongvirae</taxon>
        <taxon>Uroviricota</taxon>
        <taxon>Caudoviricetes</taxon>
    </lineage>
</organism>
<reference evidence="1" key="1">
    <citation type="submission" date="2024-06" db="EMBL/GenBank/DDBJ databases">
        <authorList>
            <person name="Gannavaram S."/>
            <person name="Nemani S."/>
            <person name="Datta M."/>
            <person name="Picchiottino A."/>
            <person name="Mereddy A."/>
            <person name="Gannavaram N."/>
            <person name="Honeycutt C."/>
            <person name="Tran D."/>
            <person name="Choi K."/>
            <person name="Srinivasan K."/>
            <person name="Johnson A."/>
        </authorList>
    </citation>
    <scope>NUCLEOTIDE SEQUENCE</scope>
</reference>
<sequence>MLITKNTVKEITADITAHVSRLIDGEISHTEEFTNGRGVNFEIEYNANPHTKLGSVCIKLKHVELHSPPIPFKNNGNPKNNRGIALGHFLTRIEKECVEEGLFWALIDHVTRQTDLRDVVSGTTGEVKVSTPLGIDIYCHTDYNHRVFQITKHGKQVYAFEEAIDFEAGGESEMLLPVEYLTKLIHRVLSNAFTEAEFEDFEIGA</sequence>
<evidence type="ECO:0000313" key="1">
    <source>
        <dbReference type="EMBL" id="XCN28148.1"/>
    </source>
</evidence>
<name>A0AAU8KZC4_9CAUD</name>